<dbReference type="PANTHER" id="PTHR11003:SF334">
    <property type="entry name" value="FI03418P"/>
    <property type="match status" value="1"/>
</dbReference>
<dbReference type="GO" id="GO:0015271">
    <property type="term" value="F:outward rectifier potassium channel activity"/>
    <property type="evidence" value="ECO:0007669"/>
    <property type="project" value="TreeGrafter"/>
</dbReference>
<dbReference type="GO" id="GO:0030322">
    <property type="term" value="P:stabilization of membrane potential"/>
    <property type="evidence" value="ECO:0007669"/>
    <property type="project" value="TreeGrafter"/>
</dbReference>
<feature type="domain" description="Potassium channel" evidence="9">
    <location>
        <begin position="45"/>
        <end position="120"/>
    </location>
</feature>
<dbReference type="InterPro" id="IPR003280">
    <property type="entry name" value="2pore_dom_K_chnl"/>
</dbReference>
<dbReference type="GO" id="GO:0022841">
    <property type="term" value="F:potassium ion leak channel activity"/>
    <property type="evidence" value="ECO:0007669"/>
    <property type="project" value="TreeGrafter"/>
</dbReference>
<evidence type="ECO:0000313" key="11">
    <source>
        <dbReference type="Proteomes" id="UP000036403"/>
    </source>
</evidence>
<evidence type="ECO:0000256" key="1">
    <source>
        <dbReference type="ARBA" id="ARBA00004141"/>
    </source>
</evidence>
<evidence type="ECO:0000256" key="3">
    <source>
        <dbReference type="ARBA" id="ARBA00022692"/>
    </source>
</evidence>
<dbReference type="AlphaFoldDB" id="A0A0J7K7B4"/>
<evidence type="ECO:0000256" key="6">
    <source>
        <dbReference type="ARBA" id="ARBA00023136"/>
    </source>
</evidence>
<evidence type="ECO:0000256" key="8">
    <source>
        <dbReference type="SAM" id="Phobius"/>
    </source>
</evidence>
<dbReference type="PANTHER" id="PTHR11003">
    <property type="entry name" value="POTASSIUM CHANNEL, SUBFAMILY K"/>
    <property type="match status" value="1"/>
</dbReference>
<dbReference type="InterPro" id="IPR013099">
    <property type="entry name" value="K_chnl_dom"/>
</dbReference>
<keyword evidence="7 10" id="KW-0407">Ion channel</keyword>
<dbReference type="SUPFAM" id="SSF81324">
    <property type="entry name" value="Voltage-gated potassium channels"/>
    <property type="match status" value="1"/>
</dbReference>
<keyword evidence="11" id="KW-1185">Reference proteome</keyword>
<sequence length="165" mass="19052">MSPMGFAVHRQVYADDIDFDYEYYVADDQERQPTKPVPIWLCVFLVVSYIFGGAYLFSEWEKWPFLDSAYFCFITLTTIGFGDFVPAYKLDAQKGIALCSLYLLFGIALLAMSFNLVQEEVINNVKSVAKRLGIIKETDDEAEAEDYDEYDAEYEDEVYENEPKL</sequence>
<dbReference type="STRING" id="67767.A0A0J7K7B4"/>
<evidence type="ECO:0000259" key="9">
    <source>
        <dbReference type="Pfam" id="PF07885"/>
    </source>
</evidence>
<dbReference type="GO" id="GO:0005886">
    <property type="term" value="C:plasma membrane"/>
    <property type="evidence" value="ECO:0007669"/>
    <property type="project" value="TreeGrafter"/>
</dbReference>
<keyword evidence="6 8" id="KW-0472">Membrane</keyword>
<feature type="transmembrane region" description="Helical" evidence="8">
    <location>
        <begin position="69"/>
        <end position="89"/>
    </location>
</feature>
<gene>
    <name evidence="10" type="ORF">RF55_14977</name>
</gene>
<dbReference type="OrthoDB" id="297496at2759"/>
<protein>
    <submittedName>
        <fullName evidence="10">Potassium channel subfamily k member 9</fullName>
    </submittedName>
</protein>
<keyword evidence="5" id="KW-0406">Ion transport</keyword>
<comment type="subcellular location">
    <subcellularLocation>
        <location evidence="1">Membrane</location>
        <topology evidence="1">Multi-pass membrane protein</topology>
    </subcellularLocation>
</comment>
<dbReference type="Gene3D" id="1.10.287.70">
    <property type="match status" value="1"/>
</dbReference>
<dbReference type="EMBL" id="LBMM01012581">
    <property type="protein sequence ID" value="KMQ86139.1"/>
    <property type="molecule type" value="Genomic_DNA"/>
</dbReference>
<proteinExistence type="predicted"/>
<dbReference type="Pfam" id="PF07885">
    <property type="entry name" value="Ion_trans_2"/>
    <property type="match status" value="1"/>
</dbReference>
<reference evidence="10 11" key="1">
    <citation type="submission" date="2015-04" db="EMBL/GenBank/DDBJ databases">
        <title>Lasius niger genome sequencing.</title>
        <authorList>
            <person name="Konorov E.A."/>
            <person name="Nikitin M.A."/>
            <person name="Kirill M.V."/>
            <person name="Chang P."/>
        </authorList>
    </citation>
    <scope>NUCLEOTIDE SEQUENCE [LARGE SCALE GENOMIC DNA]</scope>
    <source>
        <tissue evidence="10">Whole</tissue>
    </source>
</reference>
<feature type="transmembrane region" description="Helical" evidence="8">
    <location>
        <begin position="95"/>
        <end position="117"/>
    </location>
</feature>
<evidence type="ECO:0000256" key="2">
    <source>
        <dbReference type="ARBA" id="ARBA00022448"/>
    </source>
</evidence>
<name>A0A0J7K7B4_LASNI</name>
<accession>A0A0J7K7B4</accession>
<keyword evidence="3 8" id="KW-0812">Transmembrane</keyword>
<keyword evidence="4 8" id="KW-1133">Transmembrane helix</keyword>
<evidence type="ECO:0000256" key="7">
    <source>
        <dbReference type="ARBA" id="ARBA00023303"/>
    </source>
</evidence>
<comment type="caution">
    <text evidence="10">The sequence shown here is derived from an EMBL/GenBank/DDBJ whole genome shotgun (WGS) entry which is preliminary data.</text>
</comment>
<dbReference type="Proteomes" id="UP000036403">
    <property type="component" value="Unassembled WGS sequence"/>
</dbReference>
<organism evidence="10 11">
    <name type="scientific">Lasius niger</name>
    <name type="common">Black garden ant</name>
    <dbReference type="NCBI Taxonomy" id="67767"/>
    <lineage>
        <taxon>Eukaryota</taxon>
        <taxon>Metazoa</taxon>
        <taxon>Ecdysozoa</taxon>
        <taxon>Arthropoda</taxon>
        <taxon>Hexapoda</taxon>
        <taxon>Insecta</taxon>
        <taxon>Pterygota</taxon>
        <taxon>Neoptera</taxon>
        <taxon>Endopterygota</taxon>
        <taxon>Hymenoptera</taxon>
        <taxon>Apocrita</taxon>
        <taxon>Aculeata</taxon>
        <taxon>Formicoidea</taxon>
        <taxon>Formicidae</taxon>
        <taxon>Formicinae</taxon>
        <taxon>Lasius</taxon>
        <taxon>Lasius</taxon>
    </lineage>
</organism>
<keyword evidence="2" id="KW-0813">Transport</keyword>
<dbReference type="PaxDb" id="67767-A0A0J7K7B4"/>
<evidence type="ECO:0000313" key="10">
    <source>
        <dbReference type="EMBL" id="KMQ86139.1"/>
    </source>
</evidence>
<evidence type="ECO:0000256" key="4">
    <source>
        <dbReference type="ARBA" id="ARBA00022989"/>
    </source>
</evidence>
<evidence type="ECO:0000256" key="5">
    <source>
        <dbReference type="ARBA" id="ARBA00023065"/>
    </source>
</evidence>
<feature type="transmembrane region" description="Helical" evidence="8">
    <location>
        <begin position="37"/>
        <end position="57"/>
    </location>
</feature>